<evidence type="ECO:0000313" key="2">
    <source>
        <dbReference type="EMBL" id="CAH2002392.1"/>
    </source>
</evidence>
<feature type="domain" description="PiggyBac transposable element-derived protein" evidence="1">
    <location>
        <begin position="14"/>
        <end position="81"/>
    </location>
</feature>
<sequence>MNRSFLAETISSIKTNKRCIKIWERCDSDTGYVCDMNIYAGKDEEQKEGTLGERVVNKLCSSINDPNVMLCFDHFAAVVCQIKKNLPQFDKKKVGKGDCQTLSSDQGIIANLWKDSKEALILANCHKDKMGSVERRQKGGTKINVPSPEAIKAYN</sequence>
<dbReference type="OrthoDB" id="5876240at2759"/>
<protein>
    <recommendedName>
        <fullName evidence="1">PiggyBac transposable element-derived protein domain-containing protein</fullName>
    </recommendedName>
</protein>
<gene>
    <name evidence="2" type="ORF">ACAOBT_LOCUS26765</name>
</gene>
<evidence type="ECO:0000313" key="3">
    <source>
        <dbReference type="Proteomes" id="UP001152888"/>
    </source>
</evidence>
<name>A0A9P0PX96_ACAOB</name>
<proteinExistence type="predicted"/>
<dbReference type="PANTHER" id="PTHR46599:SF3">
    <property type="entry name" value="PIGGYBAC TRANSPOSABLE ELEMENT-DERIVED PROTEIN 4"/>
    <property type="match status" value="1"/>
</dbReference>
<evidence type="ECO:0000259" key="1">
    <source>
        <dbReference type="Pfam" id="PF13843"/>
    </source>
</evidence>
<dbReference type="EMBL" id="CAKOFQ010007493">
    <property type="protein sequence ID" value="CAH2002392.1"/>
    <property type="molecule type" value="Genomic_DNA"/>
</dbReference>
<dbReference type="AlphaFoldDB" id="A0A9P0PX96"/>
<keyword evidence="3" id="KW-1185">Reference proteome</keyword>
<organism evidence="2 3">
    <name type="scientific">Acanthoscelides obtectus</name>
    <name type="common">Bean weevil</name>
    <name type="synonym">Bruchus obtectus</name>
    <dbReference type="NCBI Taxonomy" id="200917"/>
    <lineage>
        <taxon>Eukaryota</taxon>
        <taxon>Metazoa</taxon>
        <taxon>Ecdysozoa</taxon>
        <taxon>Arthropoda</taxon>
        <taxon>Hexapoda</taxon>
        <taxon>Insecta</taxon>
        <taxon>Pterygota</taxon>
        <taxon>Neoptera</taxon>
        <taxon>Endopterygota</taxon>
        <taxon>Coleoptera</taxon>
        <taxon>Polyphaga</taxon>
        <taxon>Cucujiformia</taxon>
        <taxon>Chrysomeloidea</taxon>
        <taxon>Chrysomelidae</taxon>
        <taxon>Bruchinae</taxon>
        <taxon>Bruchini</taxon>
        <taxon>Acanthoscelides</taxon>
    </lineage>
</organism>
<reference evidence="2" key="1">
    <citation type="submission" date="2022-03" db="EMBL/GenBank/DDBJ databases">
        <authorList>
            <person name="Sayadi A."/>
        </authorList>
    </citation>
    <scope>NUCLEOTIDE SEQUENCE</scope>
</reference>
<accession>A0A9P0PX96</accession>
<dbReference type="InterPro" id="IPR029526">
    <property type="entry name" value="PGBD"/>
</dbReference>
<dbReference type="PANTHER" id="PTHR46599">
    <property type="entry name" value="PIGGYBAC TRANSPOSABLE ELEMENT-DERIVED PROTEIN 4"/>
    <property type="match status" value="1"/>
</dbReference>
<dbReference type="Pfam" id="PF13843">
    <property type="entry name" value="DDE_Tnp_1_7"/>
    <property type="match status" value="1"/>
</dbReference>
<dbReference type="Proteomes" id="UP001152888">
    <property type="component" value="Unassembled WGS sequence"/>
</dbReference>
<comment type="caution">
    <text evidence="2">The sequence shown here is derived from an EMBL/GenBank/DDBJ whole genome shotgun (WGS) entry which is preliminary data.</text>
</comment>